<evidence type="ECO:0000313" key="4">
    <source>
        <dbReference type="EMBL" id="WNM26896.1"/>
    </source>
</evidence>
<feature type="domain" description="Thiaminase-2/PQQC" evidence="2">
    <location>
        <begin position="29"/>
        <end position="202"/>
    </location>
</feature>
<dbReference type="InterPro" id="IPR016084">
    <property type="entry name" value="Haem_Oase-like_multi-hlx"/>
</dbReference>
<organism evidence="3 5">
    <name type="scientific">Demequina capsici</name>
    <dbReference type="NCBI Taxonomy" id="3075620"/>
    <lineage>
        <taxon>Bacteria</taxon>
        <taxon>Bacillati</taxon>
        <taxon>Actinomycetota</taxon>
        <taxon>Actinomycetes</taxon>
        <taxon>Micrococcales</taxon>
        <taxon>Demequinaceae</taxon>
        <taxon>Demequina</taxon>
    </lineage>
</organism>
<dbReference type="KEGG" id="dcp:RN607_11900"/>
<dbReference type="Proteomes" id="UP001304125">
    <property type="component" value="Chromosome"/>
</dbReference>
<dbReference type="SUPFAM" id="SSF48613">
    <property type="entry name" value="Heme oxygenase-like"/>
    <property type="match status" value="1"/>
</dbReference>
<evidence type="ECO:0000256" key="1">
    <source>
        <dbReference type="ARBA" id="ARBA00004948"/>
    </source>
</evidence>
<dbReference type="InterPro" id="IPR004305">
    <property type="entry name" value="Thiaminase-2/PQQC"/>
</dbReference>
<dbReference type="Gene3D" id="1.20.910.10">
    <property type="entry name" value="Heme oxygenase-like"/>
    <property type="match status" value="1"/>
</dbReference>
<protein>
    <recommendedName>
        <fullName evidence="2">Thiaminase-2/PQQC domain-containing protein</fullName>
    </recommendedName>
</protein>
<dbReference type="PANTHER" id="PTHR43198">
    <property type="entry name" value="BIFUNCTIONAL TH2 PROTEIN"/>
    <property type="match status" value="1"/>
</dbReference>
<dbReference type="EMBL" id="CP134879">
    <property type="protein sequence ID" value="WNM24069.1"/>
    <property type="molecule type" value="Genomic_DNA"/>
</dbReference>
<keyword evidence="5" id="KW-1185">Reference proteome</keyword>
<dbReference type="RefSeq" id="WP_313497472.1">
    <property type="nucleotide sequence ID" value="NZ_CP134879.1"/>
</dbReference>
<reference evidence="3 5" key="1">
    <citation type="submission" date="2023-09" db="EMBL/GenBank/DDBJ databases">
        <title>Demequina sp. a novel bacteria isolated from Capsicum annuum.</title>
        <authorList>
            <person name="Humaira Z."/>
            <person name="Lee J."/>
            <person name="Cho D."/>
        </authorList>
    </citation>
    <scope>NUCLEOTIDE SEQUENCE [LARGE SCALE GENOMIC DNA]</scope>
    <source>
        <strain evidence="3 5">OYTSA14</strain>
        <strain evidence="4">PMTSA13</strain>
    </source>
</reference>
<dbReference type="PANTHER" id="PTHR43198:SF2">
    <property type="entry name" value="SI:CH1073-67J19.1-RELATED"/>
    <property type="match status" value="1"/>
</dbReference>
<dbReference type="AlphaFoldDB" id="A0AA96F5I8"/>
<gene>
    <name evidence="3" type="ORF">RN606_11965</name>
    <name evidence="4" type="ORF">RN607_11900</name>
</gene>
<dbReference type="InterPro" id="IPR050967">
    <property type="entry name" value="Thiamine_Salvage_TenA"/>
</dbReference>
<accession>A0AA96F5I8</accession>
<evidence type="ECO:0000259" key="2">
    <source>
        <dbReference type="Pfam" id="PF03070"/>
    </source>
</evidence>
<dbReference type="Proteomes" id="UP001303408">
    <property type="component" value="Chromosome"/>
</dbReference>
<comment type="pathway">
    <text evidence="1">Cofactor biosynthesis; thiamine diphosphate biosynthesis.</text>
</comment>
<dbReference type="GO" id="GO:0005829">
    <property type="term" value="C:cytosol"/>
    <property type="evidence" value="ECO:0007669"/>
    <property type="project" value="TreeGrafter"/>
</dbReference>
<proteinExistence type="predicted"/>
<name>A0AA96F5I8_9MICO</name>
<evidence type="ECO:0000313" key="5">
    <source>
        <dbReference type="Proteomes" id="UP001304125"/>
    </source>
</evidence>
<sequence>MPAPASLAAQLKARVEQAASQWPSLALLSGITDGTLDPAVFRHYLEQDYLYLRYYARLYSRLAAAGPEQDLEHAVRLANGIFAVELDRHIANAKPFGCDFAAAVASQETAAYMRFYDSLADDRAATLVAMLPCLYGYTVALAQVDVADPSSAYAAWVAVYASGDYADMIERHCAMIDDSGIDPALAESVLTRGLQHEIAFWNQQPVRLEAVT</sequence>
<accession>A0AA96JCG4</accession>
<evidence type="ECO:0000313" key="3">
    <source>
        <dbReference type="EMBL" id="WNM24069.1"/>
    </source>
</evidence>
<dbReference type="Pfam" id="PF03070">
    <property type="entry name" value="TENA_THI-4"/>
    <property type="match status" value="1"/>
</dbReference>
<dbReference type="EMBL" id="CP134880">
    <property type="protein sequence ID" value="WNM26896.1"/>
    <property type="molecule type" value="Genomic_DNA"/>
</dbReference>